<sequence>MWREFWITYAGRITGVATALLLGFIYLFSGFWDMLFFALLLWIGYFFGKQKDMSALPRISWHQITDWFSDRWRPFR</sequence>
<gene>
    <name evidence="2" type="ORF">GCM10010916_00570</name>
</gene>
<evidence type="ECO:0008006" key="4">
    <source>
        <dbReference type="Google" id="ProtNLM"/>
    </source>
</evidence>
<evidence type="ECO:0000313" key="3">
    <source>
        <dbReference type="Proteomes" id="UP000644756"/>
    </source>
</evidence>
<dbReference type="AlphaFoldDB" id="A0A917FKQ5"/>
<comment type="caution">
    <text evidence="2">The sequence shown here is derived from an EMBL/GenBank/DDBJ whole genome shotgun (WGS) entry which is preliminary data.</text>
</comment>
<dbReference type="InterPro" id="IPR018730">
    <property type="entry name" value="DUF2273"/>
</dbReference>
<reference evidence="2" key="2">
    <citation type="submission" date="2020-09" db="EMBL/GenBank/DDBJ databases">
        <authorList>
            <person name="Sun Q."/>
            <person name="Zhou Y."/>
        </authorList>
    </citation>
    <scope>NUCLEOTIDE SEQUENCE</scope>
    <source>
        <strain evidence="2">CGMCC 1.12987</strain>
    </source>
</reference>
<organism evidence="2 3">
    <name type="scientific">Paenibacillus abyssi</name>
    <dbReference type="NCBI Taxonomy" id="1340531"/>
    <lineage>
        <taxon>Bacteria</taxon>
        <taxon>Bacillati</taxon>
        <taxon>Bacillota</taxon>
        <taxon>Bacilli</taxon>
        <taxon>Bacillales</taxon>
        <taxon>Paenibacillaceae</taxon>
        <taxon>Paenibacillus</taxon>
    </lineage>
</organism>
<name>A0A917FKQ5_9BACL</name>
<feature type="transmembrane region" description="Helical" evidence="1">
    <location>
        <begin position="20"/>
        <end position="48"/>
    </location>
</feature>
<accession>A0A917FKQ5</accession>
<reference evidence="2" key="1">
    <citation type="journal article" date="2014" name="Int. J. Syst. Evol. Microbiol.">
        <title>Complete genome sequence of Corynebacterium casei LMG S-19264T (=DSM 44701T), isolated from a smear-ripened cheese.</title>
        <authorList>
            <consortium name="US DOE Joint Genome Institute (JGI-PGF)"/>
            <person name="Walter F."/>
            <person name="Albersmeier A."/>
            <person name="Kalinowski J."/>
            <person name="Ruckert C."/>
        </authorList>
    </citation>
    <scope>NUCLEOTIDE SEQUENCE</scope>
    <source>
        <strain evidence="2">CGMCC 1.12987</strain>
    </source>
</reference>
<dbReference type="EMBL" id="BMGR01000001">
    <property type="protein sequence ID" value="GGF87103.1"/>
    <property type="molecule type" value="Genomic_DNA"/>
</dbReference>
<keyword evidence="1" id="KW-0472">Membrane</keyword>
<evidence type="ECO:0000256" key="1">
    <source>
        <dbReference type="SAM" id="Phobius"/>
    </source>
</evidence>
<dbReference type="Pfam" id="PF10031">
    <property type="entry name" value="DUF2273"/>
    <property type="match status" value="1"/>
</dbReference>
<keyword evidence="1" id="KW-0812">Transmembrane</keyword>
<evidence type="ECO:0000313" key="2">
    <source>
        <dbReference type="EMBL" id="GGF87103.1"/>
    </source>
</evidence>
<dbReference type="RefSeq" id="WP_188527885.1">
    <property type="nucleotide sequence ID" value="NZ_BMGR01000001.1"/>
</dbReference>
<keyword evidence="1" id="KW-1133">Transmembrane helix</keyword>
<keyword evidence="3" id="KW-1185">Reference proteome</keyword>
<dbReference type="Proteomes" id="UP000644756">
    <property type="component" value="Unassembled WGS sequence"/>
</dbReference>
<proteinExistence type="predicted"/>
<protein>
    <recommendedName>
        <fullName evidence="4">DUF2273 domain-containing protein</fullName>
    </recommendedName>
</protein>